<reference evidence="1" key="1">
    <citation type="journal article" date="2020" name="mSystems">
        <title>Genome- and Community-Level Interaction Insights into Carbon Utilization and Element Cycling Functions of Hydrothermarchaeota in Hydrothermal Sediment.</title>
        <authorList>
            <person name="Zhou Z."/>
            <person name="Liu Y."/>
            <person name="Xu W."/>
            <person name="Pan J."/>
            <person name="Luo Z.H."/>
            <person name="Li M."/>
        </authorList>
    </citation>
    <scope>NUCLEOTIDE SEQUENCE [LARGE SCALE GENOMIC DNA]</scope>
    <source>
        <strain evidence="1">SpSt-609</strain>
    </source>
</reference>
<comment type="caution">
    <text evidence="1">The sequence shown here is derived from an EMBL/GenBank/DDBJ whole genome shotgun (WGS) entry which is preliminary data.</text>
</comment>
<organism evidence="1">
    <name type="scientific">Fervidobacterium thailandense</name>
    <dbReference type="NCBI Taxonomy" id="1008305"/>
    <lineage>
        <taxon>Bacteria</taxon>
        <taxon>Thermotogati</taxon>
        <taxon>Thermotogota</taxon>
        <taxon>Thermotogae</taxon>
        <taxon>Thermotogales</taxon>
        <taxon>Fervidobacteriaceae</taxon>
        <taxon>Fervidobacterium</taxon>
    </lineage>
</organism>
<dbReference type="AlphaFoldDB" id="A0A7C5VK56"/>
<protein>
    <submittedName>
        <fullName evidence="1">Uncharacterized protein</fullName>
    </submittedName>
</protein>
<name>A0A7C5VK56_9BACT</name>
<proteinExistence type="predicted"/>
<dbReference type="EMBL" id="DSZY01000033">
    <property type="protein sequence ID" value="HGU41018.1"/>
    <property type="molecule type" value="Genomic_DNA"/>
</dbReference>
<evidence type="ECO:0000313" key="1">
    <source>
        <dbReference type="EMBL" id="HGU41018.1"/>
    </source>
</evidence>
<gene>
    <name evidence="1" type="ORF">ENT77_07465</name>
</gene>
<accession>A0A7C5VK56</accession>
<sequence length="149" mass="16996">MKMTPKYIKAQENMKPGKITADGFLGNDDRNLVDIITTDEEEFSLLGMDFIEVAKLMRKLMKEGLKGLGQPIIYDKWEIKVDEARGHLPCPFQDGIFRKCVATVKNLKNGKEIVYSELSLHLLAAHHFLQGKGSKFRLEPTLIKEVLYD</sequence>